<sequence>MVSSPHVVLLLSAIVACSCCPSDDWIPYTNGMCYRMVQIFAPWYTVDNICDYGTPGARAVSIHDLLQNAFLAETVANGTAAWLGLSRLAATSPWRWSDGSLYDFDNWWDGQPLGDCAFINYGKEGEWAAMDCDFSSAWFLCQIEEHHGTMDDAASVRRQMDQ</sequence>
<evidence type="ECO:0000259" key="2">
    <source>
        <dbReference type="PROSITE" id="PS50041"/>
    </source>
</evidence>
<dbReference type="PANTHER" id="PTHR22803">
    <property type="entry name" value="MANNOSE, PHOSPHOLIPASE, LECTIN RECEPTOR RELATED"/>
    <property type="match status" value="1"/>
</dbReference>
<evidence type="ECO:0000313" key="3">
    <source>
        <dbReference type="EMBL" id="KAF0300658.1"/>
    </source>
</evidence>
<dbReference type="Proteomes" id="UP000440578">
    <property type="component" value="Unassembled WGS sequence"/>
</dbReference>
<dbReference type="SUPFAM" id="SSF56436">
    <property type="entry name" value="C-type lectin-like"/>
    <property type="match status" value="1"/>
</dbReference>
<proteinExistence type="predicted"/>
<dbReference type="AlphaFoldDB" id="A0A6A4WF66"/>
<dbReference type="PROSITE" id="PS50041">
    <property type="entry name" value="C_TYPE_LECTIN_2"/>
    <property type="match status" value="1"/>
</dbReference>
<organism evidence="3 4">
    <name type="scientific">Amphibalanus amphitrite</name>
    <name type="common">Striped barnacle</name>
    <name type="synonym">Balanus amphitrite</name>
    <dbReference type="NCBI Taxonomy" id="1232801"/>
    <lineage>
        <taxon>Eukaryota</taxon>
        <taxon>Metazoa</taxon>
        <taxon>Ecdysozoa</taxon>
        <taxon>Arthropoda</taxon>
        <taxon>Crustacea</taxon>
        <taxon>Multicrustacea</taxon>
        <taxon>Cirripedia</taxon>
        <taxon>Thoracica</taxon>
        <taxon>Thoracicalcarea</taxon>
        <taxon>Balanomorpha</taxon>
        <taxon>Balanoidea</taxon>
        <taxon>Balanidae</taxon>
        <taxon>Amphibalaninae</taxon>
        <taxon>Amphibalanus</taxon>
    </lineage>
</organism>
<comment type="caution">
    <text evidence="3">The sequence shown here is derived from an EMBL/GenBank/DDBJ whole genome shotgun (WGS) entry which is preliminary data.</text>
</comment>
<dbReference type="SMART" id="SM00034">
    <property type="entry name" value="CLECT"/>
    <property type="match status" value="1"/>
</dbReference>
<dbReference type="CDD" id="cd00037">
    <property type="entry name" value="CLECT"/>
    <property type="match status" value="1"/>
</dbReference>
<dbReference type="InterPro" id="IPR016187">
    <property type="entry name" value="CTDL_fold"/>
</dbReference>
<feature type="chain" id="PRO_5025368059" evidence="1">
    <location>
        <begin position="20"/>
        <end position="162"/>
    </location>
</feature>
<accession>A0A6A4WF66</accession>
<reference evidence="3 4" key="1">
    <citation type="submission" date="2019-07" db="EMBL/GenBank/DDBJ databases">
        <title>Draft genome assembly of a fouling barnacle, Amphibalanus amphitrite (Darwin, 1854): The first reference genome for Thecostraca.</title>
        <authorList>
            <person name="Kim W."/>
        </authorList>
    </citation>
    <scope>NUCLEOTIDE SEQUENCE [LARGE SCALE GENOMIC DNA]</scope>
    <source>
        <strain evidence="3">SNU_AA5</strain>
        <tissue evidence="3">Soma without cirri and trophi</tissue>
    </source>
</reference>
<keyword evidence="4" id="KW-1185">Reference proteome</keyword>
<keyword evidence="1" id="KW-0732">Signal</keyword>
<feature type="signal peptide" evidence="1">
    <location>
        <begin position="1"/>
        <end position="19"/>
    </location>
</feature>
<dbReference type="InterPro" id="IPR050111">
    <property type="entry name" value="C-type_lectin/snaclec_domain"/>
</dbReference>
<protein>
    <submittedName>
        <fullName evidence="3">Lectin BRA-3</fullName>
    </submittedName>
</protein>
<dbReference type="InterPro" id="IPR001304">
    <property type="entry name" value="C-type_lectin-like"/>
</dbReference>
<dbReference type="OrthoDB" id="441660at2759"/>
<name>A0A6A4WF66_AMPAM</name>
<evidence type="ECO:0000313" key="4">
    <source>
        <dbReference type="Proteomes" id="UP000440578"/>
    </source>
</evidence>
<dbReference type="InterPro" id="IPR016186">
    <property type="entry name" value="C-type_lectin-like/link_sf"/>
</dbReference>
<feature type="domain" description="C-type lectin" evidence="2">
    <location>
        <begin position="29"/>
        <end position="133"/>
    </location>
</feature>
<gene>
    <name evidence="3" type="primary">LEC3_16</name>
    <name evidence="3" type="ORF">FJT64_026866</name>
</gene>
<dbReference type="Gene3D" id="3.10.100.10">
    <property type="entry name" value="Mannose-Binding Protein A, subunit A"/>
    <property type="match status" value="1"/>
</dbReference>
<evidence type="ECO:0000256" key="1">
    <source>
        <dbReference type="SAM" id="SignalP"/>
    </source>
</evidence>
<dbReference type="EMBL" id="VIIS01001246">
    <property type="protein sequence ID" value="KAF0300658.1"/>
    <property type="molecule type" value="Genomic_DNA"/>
</dbReference>
<dbReference type="Pfam" id="PF00059">
    <property type="entry name" value="Lectin_C"/>
    <property type="match status" value="1"/>
</dbReference>